<dbReference type="InterPro" id="IPR032287">
    <property type="entry name" value="DUF4838"/>
</dbReference>
<accession>A0A0G0Z7T6</accession>
<keyword evidence="1" id="KW-0378">Hydrolase</keyword>
<reference evidence="2 3" key="1">
    <citation type="journal article" date="2015" name="Nature">
        <title>rRNA introns, odd ribosomes, and small enigmatic genomes across a large radiation of phyla.</title>
        <authorList>
            <person name="Brown C.T."/>
            <person name="Hug L.A."/>
            <person name="Thomas B.C."/>
            <person name="Sharon I."/>
            <person name="Castelle C.J."/>
            <person name="Singh A."/>
            <person name="Wilkins M.J."/>
            <person name="Williams K.H."/>
            <person name="Banfield J.F."/>
        </authorList>
    </citation>
    <scope>NUCLEOTIDE SEQUENCE [LARGE SCALE GENOMIC DNA]</scope>
</reference>
<evidence type="ECO:0000313" key="2">
    <source>
        <dbReference type="EMBL" id="KKS44674.1"/>
    </source>
</evidence>
<evidence type="ECO:0008006" key="4">
    <source>
        <dbReference type="Google" id="ProtNLM"/>
    </source>
</evidence>
<gene>
    <name evidence="2" type="ORF">UV05_C0002G0006</name>
</gene>
<sequence length="665" mass="75822">MSLVNNFCKCSIFYFFIFTNLILSWQSAKAFDIVLDGKPATSIVIPDQELAVVSYAAQELQYHIKESTGACVPVVKESQKPVEAGLIYLGLCKKTFEAGIETQKFPPNGCVIKLVNNNLYLVGNDTDGPVLGILINNYTRVGTLFAVYEFLENEMDIHWLWPGKLGEVIPKISILKVKTESRSWAPKFIRSRFRDAENDYEKQDAWAAAEHRTEFLNNQSVWLRRHRFAMSVDINIGHAFSNYWDRFSGTHGDFFSLLPDGTRRPDPTLNNRADLVAMCVSQPELWKQIVKDWQETRTSTRPQVNVCENDTMGKCVCEKCLSWDALDQNSDLPAETNSLDFPNRVAKMKEAWEKGKTIYDRRAAALWLGSLSDRYAKFYLAVQNEASKIDPNVVVCAYAYANYSRAPIHTKLNDRVYIGIVPDIQPPWPDKQLKNFRDQWDGWAATGARLFLRPNYTIYGHGMPLNYARKLGESFAFAAKRGMIATDFDSIFGQWATQGADLYVMGRMNIHPDWPVEKILDEYYAGFGPAKSEVKTYFLFWENASKSARIDDSESVPLFAPEVIAEGEMLLKKAYLAAGKNVVSQQRVDFLKKGLQHANLILTTQNAYDTQLKTKNPQEFIAAFQKLHDYRNSIENENVANMGFLAWLEDSRWDRKLLNSDSKAK</sequence>
<dbReference type="Proteomes" id="UP000034875">
    <property type="component" value="Unassembled WGS sequence"/>
</dbReference>
<evidence type="ECO:0000313" key="3">
    <source>
        <dbReference type="Proteomes" id="UP000034875"/>
    </source>
</evidence>
<organism evidence="2 3">
    <name type="scientific">candidate division CPR1 bacterium GW2011_GWA2_42_17</name>
    <dbReference type="NCBI Taxonomy" id="1618341"/>
    <lineage>
        <taxon>Bacteria</taxon>
        <taxon>candidate division CPR1</taxon>
    </lineage>
</organism>
<dbReference type="Gene3D" id="3.30.379.10">
    <property type="entry name" value="Chitobiase/beta-hexosaminidase domain 2-like"/>
    <property type="match status" value="1"/>
</dbReference>
<dbReference type="GO" id="GO:0016787">
    <property type="term" value="F:hydrolase activity"/>
    <property type="evidence" value="ECO:0007669"/>
    <property type="project" value="UniProtKB-KW"/>
</dbReference>
<protein>
    <recommendedName>
        <fullName evidence="4">Alpha glucuronidase N-terminal domain-containing protein</fullName>
    </recommendedName>
</protein>
<proteinExistence type="predicted"/>
<dbReference type="InterPro" id="IPR029018">
    <property type="entry name" value="Hex-like_dom2"/>
</dbReference>
<evidence type="ECO:0000256" key="1">
    <source>
        <dbReference type="ARBA" id="ARBA00022801"/>
    </source>
</evidence>
<dbReference type="GO" id="GO:0005975">
    <property type="term" value="P:carbohydrate metabolic process"/>
    <property type="evidence" value="ECO:0007669"/>
    <property type="project" value="UniProtKB-ARBA"/>
</dbReference>
<dbReference type="Pfam" id="PF16126">
    <property type="entry name" value="DUF4838"/>
    <property type="match status" value="1"/>
</dbReference>
<comment type="caution">
    <text evidence="2">The sequence shown here is derived from an EMBL/GenBank/DDBJ whole genome shotgun (WGS) entry which is preliminary data.</text>
</comment>
<dbReference type="AlphaFoldDB" id="A0A0G0Z7T6"/>
<name>A0A0G0Z7T6_9BACT</name>
<dbReference type="EMBL" id="LCCZ01000002">
    <property type="protein sequence ID" value="KKS44674.1"/>
    <property type="molecule type" value="Genomic_DNA"/>
</dbReference>